<dbReference type="PANTHER" id="PTHR11207:SF0">
    <property type="entry name" value="RIBONUCLEASE 3"/>
    <property type="match status" value="1"/>
</dbReference>
<dbReference type="GO" id="GO:0004525">
    <property type="term" value="F:ribonuclease III activity"/>
    <property type="evidence" value="ECO:0007669"/>
    <property type="project" value="InterPro"/>
</dbReference>
<evidence type="ECO:0000256" key="1">
    <source>
        <dbReference type="ARBA" id="ARBA00022884"/>
    </source>
</evidence>
<dbReference type="PROSITE" id="PS50142">
    <property type="entry name" value="RNASE_3_2"/>
    <property type="match status" value="1"/>
</dbReference>
<accession>A0AAD4IQ42</accession>
<name>A0AAD4IQ42_PERFH</name>
<evidence type="ECO:0000313" key="4">
    <source>
        <dbReference type="EMBL" id="KAH6757018.1"/>
    </source>
</evidence>
<evidence type="ECO:0000259" key="3">
    <source>
        <dbReference type="PROSITE" id="PS50142"/>
    </source>
</evidence>
<dbReference type="InterPro" id="IPR000999">
    <property type="entry name" value="RNase_III_dom"/>
</dbReference>
<evidence type="ECO:0000256" key="2">
    <source>
        <dbReference type="SAM" id="SignalP"/>
    </source>
</evidence>
<comment type="caution">
    <text evidence="4">The sequence shown here is derived from an EMBL/GenBank/DDBJ whole genome shotgun (WGS) entry which is preliminary data.</text>
</comment>
<evidence type="ECO:0000313" key="5">
    <source>
        <dbReference type="Proteomes" id="UP001190926"/>
    </source>
</evidence>
<proteinExistence type="predicted"/>
<dbReference type="SUPFAM" id="SSF69065">
    <property type="entry name" value="RNase III domain-like"/>
    <property type="match status" value="1"/>
</dbReference>
<dbReference type="PANTHER" id="PTHR11207">
    <property type="entry name" value="RIBONUCLEASE III"/>
    <property type="match status" value="1"/>
</dbReference>
<dbReference type="EMBL" id="SDAM02029498">
    <property type="protein sequence ID" value="KAH6757018.1"/>
    <property type="molecule type" value="Genomic_DNA"/>
</dbReference>
<dbReference type="GO" id="GO:0003725">
    <property type="term" value="F:double-stranded RNA binding"/>
    <property type="evidence" value="ECO:0007669"/>
    <property type="project" value="TreeGrafter"/>
</dbReference>
<feature type="domain" description="RNase III" evidence="3">
    <location>
        <begin position="46"/>
        <end position="93"/>
    </location>
</feature>
<keyword evidence="2" id="KW-0732">Signal</keyword>
<keyword evidence="1" id="KW-0694">RNA-binding</keyword>
<feature type="chain" id="PRO_5042257264" evidence="2">
    <location>
        <begin position="26"/>
        <end position="187"/>
    </location>
</feature>
<dbReference type="GO" id="GO:0005634">
    <property type="term" value="C:nucleus"/>
    <property type="evidence" value="ECO:0007669"/>
    <property type="project" value="TreeGrafter"/>
</dbReference>
<protein>
    <submittedName>
        <fullName evidence="4">Ribonuclease III family protein</fullName>
    </submittedName>
</protein>
<dbReference type="Pfam" id="PF14622">
    <property type="entry name" value="Ribonucleas_3_3"/>
    <property type="match status" value="1"/>
</dbReference>
<sequence length="187" mass="20151">MGFRVSTFHLFLLFTLLSSPVQVFSEERSSLLEFSLRFSTPFSNALANLQNEINYTFEGVGLLRRAMTHSSYSGENNKALSILGESVIETSLALQSLRIDVDISAKDLNLVISEASKVEGSCNTEGTRLGLQNIVRVAPKTNATAPSVVCGAYRALFGAIAIDAASSDKAGEVYRKIHSGVRSAVTL</sequence>
<dbReference type="GO" id="GO:0006396">
    <property type="term" value="P:RNA processing"/>
    <property type="evidence" value="ECO:0007669"/>
    <property type="project" value="InterPro"/>
</dbReference>
<reference evidence="4 5" key="1">
    <citation type="journal article" date="2021" name="Nat. Commun.">
        <title>Incipient diploidization of the medicinal plant Perilla within 10,000 years.</title>
        <authorList>
            <person name="Zhang Y."/>
            <person name="Shen Q."/>
            <person name="Leng L."/>
            <person name="Zhang D."/>
            <person name="Chen S."/>
            <person name="Shi Y."/>
            <person name="Ning Z."/>
            <person name="Chen S."/>
        </authorList>
    </citation>
    <scope>NUCLEOTIDE SEQUENCE [LARGE SCALE GENOMIC DNA]</scope>
    <source>
        <strain evidence="5">cv. PC099</strain>
    </source>
</reference>
<feature type="signal peptide" evidence="2">
    <location>
        <begin position="1"/>
        <end position="25"/>
    </location>
</feature>
<dbReference type="SMART" id="SM00535">
    <property type="entry name" value="RIBOc"/>
    <property type="match status" value="1"/>
</dbReference>
<dbReference type="Proteomes" id="UP001190926">
    <property type="component" value="Unassembled WGS sequence"/>
</dbReference>
<dbReference type="GO" id="GO:0010468">
    <property type="term" value="P:regulation of gene expression"/>
    <property type="evidence" value="ECO:0007669"/>
    <property type="project" value="TreeGrafter"/>
</dbReference>
<dbReference type="AlphaFoldDB" id="A0AAD4IQ42"/>
<dbReference type="InterPro" id="IPR036389">
    <property type="entry name" value="RNase_III_sf"/>
</dbReference>
<gene>
    <name evidence="4" type="ORF">C2S53_009252</name>
</gene>
<organism evidence="4 5">
    <name type="scientific">Perilla frutescens var. hirtella</name>
    <name type="common">Perilla citriodora</name>
    <name type="synonym">Perilla setoyensis</name>
    <dbReference type="NCBI Taxonomy" id="608512"/>
    <lineage>
        <taxon>Eukaryota</taxon>
        <taxon>Viridiplantae</taxon>
        <taxon>Streptophyta</taxon>
        <taxon>Embryophyta</taxon>
        <taxon>Tracheophyta</taxon>
        <taxon>Spermatophyta</taxon>
        <taxon>Magnoliopsida</taxon>
        <taxon>eudicotyledons</taxon>
        <taxon>Gunneridae</taxon>
        <taxon>Pentapetalae</taxon>
        <taxon>asterids</taxon>
        <taxon>lamiids</taxon>
        <taxon>Lamiales</taxon>
        <taxon>Lamiaceae</taxon>
        <taxon>Nepetoideae</taxon>
        <taxon>Elsholtzieae</taxon>
        <taxon>Perilla</taxon>
    </lineage>
</organism>
<dbReference type="Gene3D" id="1.10.1520.10">
    <property type="entry name" value="Ribonuclease III domain"/>
    <property type="match status" value="1"/>
</dbReference>
<keyword evidence="5" id="KW-1185">Reference proteome</keyword>